<dbReference type="InterPro" id="IPR001073">
    <property type="entry name" value="C1q_dom"/>
</dbReference>
<dbReference type="Pfam" id="PF00386">
    <property type="entry name" value="C1q"/>
    <property type="match status" value="1"/>
</dbReference>
<dbReference type="InterPro" id="IPR008983">
    <property type="entry name" value="Tumour_necrosis_fac-like_dom"/>
</dbReference>
<evidence type="ECO:0000256" key="2">
    <source>
        <dbReference type="ARBA" id="ARBA00022525"/>
    </source>
</evidence>
<accession>A0ABY7FNJ5</accession>
<organism evidence="6 7">
    <name type="scientific">Mya arenaria</name>
    <name type="common">Soft-shell clam</name>
    <dbReference type="NCBI Taxonomy" id="6604"/>
    <lineage>
        <taxon>Eukaryota</taxon>
        <taxon>Metazoa</taxon>
        <taxon>Spiralia</taxon>
        <taxon>Lophotrochozoa</taxon>
        <taxon>Mollusca</taxon>
        <taxon>Bivalvia</taxon>
        <taxon>Autobranchia</taxon>
        <taxon>Heteroconchia</taxon>
        <taxon>Euheterodonta</taxon>
        <taxon>Imparidentia</taxon>
        <taxon>Neoheterodontei</taxon>
        <taxon>Myida</taxon>
        <taxon>Myoidea</taxon>
        <taxon>Myidae</taxon>
        <taxon>Mya</taxon>
    </lineage>
</organism>
<sequence>MFAPPLLRLSNMADELLKRLCTVIEVLILVVLIAMLCIVWTKPDCRHTDSDSEECLFAYDGAEKQEQIQTETIIKVDSTEPSCPKYNLEKRLIERVIKNEVEIKHLHDDISTVREEIGEMTRRINQLDLASGFRFEQLSQSLIENMTRSLAELETARDMVTEMTRLKGASIWPPKIQFTANSPFDKYLDNGQTIVLKNVVINDGQGYDPNTGIFTCPFSGLYTFSFQHCVHRGKYSHVGIVKDNTLLIAGVAFGTEWYPCSSMQAFVSLKKGEKVWSKANWESFLFHSETRWTSLSGVLLR</sequence>
<gene>
    <name evidence="6" type="ORF">MAR_036373</name>
</gene>
<protein>
    <recommendedName>
        <fullName evidence="5">C1q domain-containing protein</fullName>
    </recommendedName>
</protein>
<reference evidence="6" key="1">
    <citation type="submission" date="2022-11" db="EMBL/GenBank/DDBJ databases">
        <title>Centuries of genome instability and evolution in soft-shell clam transmissible cancer (bioRxiv).</title>
        <authorList>
            <person name="Hart S.F.M."/>
            <person name="Yonemitsu M.A."/>
            <person name="Giersch R.M."/>
            <person name="Beal B.F."/>
            <person name="Arriagada G."/>
            <person name="Davis B.W."/>
            <person name="Ostrander E.A."/>
            <person name="Goff S.P."/>
            <person name="Metzger M.J."/>
        </authorList>
    </citation>
    <scope>NUCLEOTIDE SEQUENCE</scope>
    <source>
        <strain evidence="6">MELC-2E11</strain>
        <tissue evidence="6">Siphon/mantle</tissue>
    </source>
</reference>
<dbReference type="Gene3D" id="2.60.120.40">
    <property type="match status" value="1"/>
</dbReference>
<evidence type="ECO:0000259" key="5">
    <source>
        <dbReference type="PROSITE" id="PS50871"/>
    </source>
</evidence>
<evidence type="ECO:0000256" key="4">
    <source>
        <dbReference type="SAM" id="Phobius"/>
    </source>
</evidence>
<keyword evidence="7" id="KW-1185">Reference proteome</keyword>
<dbReference type="PANTHER" id="PTHR22923:SF116">
    <property type="entry name" value="C1Q DOMAIN-CONTAINING PROTEIN"/>
    <property type="match status" value="1"/>
</dbReference>
<dbReference type="InterPro" id="IPR050822">
    <property type="entry name" value="Cerebellin_Synaptic_Org"/>
</dbReference>
<name>A0ABY7FNJ5_MYAAR</name>
<comment type="subcellular location">
    <subcellularLocation>
        <location evidence="1">Secreted</location>
    </subcellularLocation>
</comment>
<feature type="non-terminal residue" evidence="6">
    <location>
        <position position="1"/>
    </location>
</feature>
<evidence type="ECO:0000256" key="1">
    <source>
        <dbReference type="ARBA" id="ARBA00004613"/>
    </source>
</evidence>
<dbReference type="PRINTS" id="PR00007">
    <property type="entry name" value="COMPLEMNTC1Q"/>
</dbReference>
<evidence type="ECO:0000313" key="6">
    <source>
        <dbReference type="EMBL" id="WAR22704.1"/>
    </source>
</evidence>
<keyword evidence="4" id="KW-1133">Transmembrane helix</keyword>
<dbReference type="PANTHER" id="PTHR22923">
    <property type="entry name" value="CEREBELLIN-RELATED"/>
    <property type="match status" value="1"/>
</dbReference>
<feature type="transmembrane region" description="Helical" evidence="4">
    <location>
        <begin position="20"/>
        <end position="41"/>
    </location>
</feature>
<dbReference type="SMART" id="SM00110">
    <property type="entry name" value="C1Q"/>
    <property type="match status" value="1"/>
</dbReference>
<evidence type="ECO:0000313" key="7">
    <source>
        <dbReference type="Proteomes" id="UP001164746"/>
    </source>
</evidence>
<proteinExistence type="predicted"/>
<keyword evidence="4" id="KW-0472">Membrane</keyword>
<keyword evidence="4" id="KW-0812">Transmembrane</keyword>
<evidence type="ECO:0000256" key="3">
    <source>
        <dbReference type="ARBA" id="ARBA00022729"/>
    </source>
</evidence>
<keyword evidence="2" id="KW-0964">Secreted</keyword>
<dbReference type="EMBL" id="CP111024">
    <property type="protein sequence ID" value="WAR22704.1"/>
    <property type="molecule type" value="Genomic_DNA"/>
</dbReference>
<dbReference type="PROSITE" id="PS50871">
    <property type="entry name" value="C1Q"/>
    <property type="match status" value="1"/>
</dbReference>
<dbReference type="SUPFAM" id="SSF49842">
    <property type="entry name" value="TNF-like"/>
    <property type="match status" value="1"/>
</dbReference>
<dbReference type="Proteomes" id="UP001164746">
    <property type="component" value="Chromosome 13"/>
</dbReference>
<keyword evidence="3" id="KW-0732">Signal</keyword>
<feature type="domain" description="C1q" evidence="5">
    <location>
        <begin position="171"/>
        <end position="301"/>
    </location>
</feature>